<name>A0A9P9IRU1_9HYPO</name>
<feature type="transmembrane region" description="Helical" evidence="7">
    <location>
        <begin position="30"/>
        <end position="49"/>
    </location>
</feature>
<evidence type="ECO:0000256" key="3">
    <source>
        <dbReference type="ARBA" id="ARBA00022989"/>
    </source>
</evidence>
<dbReference type="PANTHER" id="PTHR33048:SF92">
    <property type="entry name" value="INTEGRAL MEMBRANE PROTEIN"/>
    <property type="match status" value="1"/>
</dbReference>
<keyword evidence="4 7" id="KW-0472">Membrane</keyword>
<feature type="transmembrane region" description="Helical" evidence="7">
    <location>
        <begin position="264"/>
        <end position="284"/>
    </location>
</feature>
<proteinExistence type="inferred from homology"/>
<gene>
    <name evidence="9" type="ORF">EDB81DRAFT_661137</name>
</gene>
<dbReference type="EMBL" id="JAGMUV010000018">
    <property type="protein sequence ID" value="KAH7128855.1"/>
    <property type="molecule type" value="Genomic_DNA"/>
</dbReference>
<evidence type="ECO:0000313" key="9">
    <source>
        <dbReference type="EMBL" id="KAH7128855.1"/>
    </source>
</evidence>
<dbReference type="GO" id="GO:0016020">
    <property type="term" value="C:membrane"/>
    <property type="evidence" value="ECO:0007669"/>
    <property type="project" value="UniProtKB-SubCell"/>
</dbReference>
<evidence type="ECO:0000256" key="1">
    <source>
        <dbReference type="ARBA" id="ARBA00004141"/>
    </source>
</evidence>
<reference evidence="9" key="1">
    <citation type="journal article" date="2021" name="Nat. Commun.">
        <title>Genetic determinants of endophytism in the Arabidopsis root mycobiome.</title>
        <authorList>
            <person name="Mesny F."/>
            <person name="Miyauchi S."/>
            <person name="Thiergart T."/>
            <person name="Pickel B."/>
            <person name="Atanasova L."/>
            <person name="Karlsson M."/>
            <person name="Huettel B."/>
            <person name="Barry K.W."/>
            <person name="Haridas S."/>
            <person name="Chen C."/>
            <person name="Bauer D."/>
            <person name="Andreopoulos W."/>
            <person name="Pangilinan J."/>
            <person name="LaButti K."/>
            <person name="Riley R."/>
            <person name="Lipzen A."/>
            <person name="Clum A."/>
            <person name="Drula E."/>
            <person name="Henrissat B."/>
            <person name="Kohler A."/>
            <person name="Grigoriev I.V."/>
            <person name="Martin F.M."/>
            <person name="Hacquard S."/>
        </authorList>
    </citation>
    <scope>NUCLEOTIDE SEQUENCE</scope>
    <source>
        <strain evidence="9">MPI-CAGE-AT-0147</strain>
    </source>
</reference>
<feature type="transmembrane region" description="Helical" evidence="7">
    <location>
        <begin position="148"/>
        <end position="169"/>
    </location>
</feature>
<feature type="transmembrane region" description="Helical" evidence="7">
    <location>
        <begin position="106"/>
        <end position="127"/>
    </location>
</feature>
<comment type="subcellular location">
    <subcellularLocation>
        <location evidence="1">Membrane</location>
        <topology evidence="1">Multi-pass membrane protein</topology>
    </subcellularLocation>
</comment>
<dbReference type="PANTHER" id="PTHR33048">
    <property type="entry name" value="PTH11-LIKE INTEGRAL MEMBRANE PROTEIN (AFU_ORTHOLOGUE AFUA_5G11245)"/>
    <property type="match status" value="1"/>
</dbReference>
<keyword evidence="3 7" id="KW-1133">Transmembrane helix</keyword>
<feature type="transmembrane region" description="Helical" evidence="7">
    <location>
        <begin position="230"/>
        <end position="252"/>
    </location>
</feature>
<sequence length="361" mass="40326">MARSQRQLWFGPFLRQQSPSCSSHTDAEKGVSFGLLGISVGLVAARLYLRLGIQNRRLLVSDLLMVTTLLMGIPPTVLLIYLDRLGALDPAVKITFENFRGSPDDIAQIIKLFWIGAIPFITTLYLCKATLLSTYLQVFPIFMHKRRIFLWAIVAYTIMAYALAMGLTFGRCTPIEDNWYHRALASTCRIKRGKYSFMINWSLHFFGDLLVFALPWLIVPHLQLRRTLKIGIYCTFLLGLFDICFAILRFVSLVRASIDSSLPIGLTVLWTSLEANVGIVVACLPSLRPYFSKDYGGYGQRSSSSYPETVGQSGARLGKRSASGVGRNGINAIDEAVLYMSDGERRSITNGSELELVPTKK</sequence>
<evidence type="ECO:0000313" key="10">
    <source>
        <dbReference type="Proteomes" id="UP000738349"/>
    </source>
</evidence>
<feature type="transmembrane region" description="Helical" evidence="7">
    <location>
        <begin position="61"/>
        <end position="82"/>
    </location>
</feature>
<organism evidence="9 10">
    <name type="scientific">Dactylonectria macrodidyma</name>
    <dbReference type="NCBI Taxonomy" id="307937"/>
    <lineage>
        <taxon>Eukaryota</taxon>
        <taxon>Fungi</taxon>
        <taxon>Dikarya</taxon>
        <taxon>Ascomycota</taxon>
        <taxon>Pezizomycotina</taxon>
        <taxon>Sordariomycetes</taxon>
        <taxon>Hypocreomycetidae</taxon>
        <taxon>Hypocreales</taxon>
        <taxon>Nectriaceae</taxon>
        <taxon>Dactylonectria</taxon>
    </lineage>
</organism>
<evidence type="ECO:0000259" key="8">
    <source>
        <dbReference type="Pfam" id="PF20684"/>
    </source>
</evidence>
<dbReference type="OrthoDB" id="5078702at2759"/>
<dbReference type="InterPro" id="IPR049326">
    <property type="entry name" value="Rhodopsin_dom_fungi"/>
</dbReference>
<evidence type="ECO:0000256" key="4">
    <source>
        <dbReference type="ARBA" id="ARBA00023136"/>
    </source>
</evidence>
<protein>
    <recommendedName>
        <fullName evidence="8">Rhodopsin domain-containing protein</fullName>
    </recommendedName>
</protein>
<dbReference type="AlphaFoldDB" id="A0A9P9IRU1"/>
<feature type="domain" description="Rhodopsin" evidence="8">
    <location>
        <begin position="45"/>
        <end position="292"/>
    </location>
</feature>
<accession>A0A9P9IRU1</accession>
<evidence type="ECO:0000256" key="5">
    <source>
        <dbReference type="ARBA" id="ARBA00038359"/>
    </source>
</evidence>
<feature type="transmembrane region" description="Helical" evidence="7">
    <location>
        <begin position="201"/>
        <end position="218"/>
    </location>
</feature>
<dbReference type="InterPro" id="IPR052337">
    <property type="entry name" value="SAT4-like"/>
</dbReference>
<comment type="caution">
    <text evidence="9">The sequence shown here is derived from an EMBL/GenBank/DDBJ whole genome shotgun (WGS) entry which is preliminary data.</text>
</comment>
<dbReference type="Pfam" id="PF20684">
    <property type="entry name" value="Fung_rhodopsin"/>
    <property type="match status" value="1"/>
</dbReference>
<dbReference type="Proteomes" id="UP000738349">
    <property type="component" value="Unassembled WGS sequence"/>
</dbReference>
<comment type="similarity">
    <text evidence="5">Belongs to the SAT4 family.</text>
</comment>
<feature type="region of interest" description="Disordered" evidence="6">
    <location>
        <begin position="299"/>
        <end position="323"/>
    </location>
</feature>
<keyword evidence="2 7" id="KW-0812">Transmembrane</keyword>
<evidence type="ECO:0000256" key="2">
    <source>
        <dbReference type="ARBA" id="ARBA00022692"/>
    </source>
</evidence>
<evidence type="ECO:0000256" key="6">
    <source>
        <dbReference type="SAM" id="MobiDB-lite"/>
    </source>
</evidence>
<keyword evidence="10" id="KW-1185">Reference proteome</keyword>
<evidence type="ECO:0000256" key="7">
    <source>
        <dbReference type="SAM" id="Phobius"/>
    </source>
</evidence>